<name>A0ACC0A2Q1_CATRO</name>
<sequence>MKKLKFHDTNIDNGMVAYMEDTLKNKLEGFEDQGKASKWLSIYTIYKHHSREQIRGLIMSTDGYLPTQSHQEGLARQFQVVARDVEELKRSKCSATMEQRDRDNLGGFNSPHYQRPFDNVSIYGYHDMPVQNSYPFHDVEYQGRPQIRGGKRGEYYRHKQRFQDMKHGMNIICMTITEKILILAKHTMVATIVINNGIKL</sequence>
<keyword evidence="2" id="KW-1185">Reference proteome</keyword>
<evidence type="ECO:0000313" key="2">
    <source>
        <dbReference type="Proteomes" id="UP001060085"/>
    </source>
</evidence>
<protein>
    <submittedName>
        <fullName evidence="1">Uncharacterized protein</fullName>
    </submittedName>
</protein>
<dbReference type="EMBL" id="CM044707">
    <property type="protein sequence ID" value="KAI5653663.1"/>
    <property type="molecule type" value="Genomic_DNA"/>
</dbReference>
<proteinExistence type="predicted"/>
<dbReference type="Proteomes" id="UP001060085">
    <property type="component" value="Linkage Group LG07"/>
</dbReference>
<accession>A0ACC0A2Q1</accession>
<gene>
    <name evidence="1" type="ORF">M9H77_30850</name>
</gene>
<organism evidence="1 2">
    <name type="scientific">Catharanthus roseus</name>
    <name type="common">Madagascar periwinkle</name>
    <name type="synonym">Vinca rosea</name>
    <dbReference type="NCBI Taxonomy" id="4058"/>
    <lineage>
        <taxon>Eukaryota</taxon>
        <taxon>Viridiplantae</taxon>
        <taxon>Streptophyta</taxon>
        <taxon>Embryophyta</taxon>
        <taxon>Tracheophyta</taxon>
        <taxon>Spermatophyta</taxon>
        <taxon>Magnoliopsida</taxon>
        <taxon>eudicotyledons</taxon>
        <taxon>Gunneridae</taxon>
        <taxon>Pentapetalae</taxon>
        <taxon>asterids</taxon>
        <taxon>lamiids</taxon>
        <taxon>Gentianales</taxon>
        <taxon>Apocynaceae</taxon>
        <taxon>Rauvolfioideae</taxon>
        <taxon>Vinceae</taxon>
        <taxon>Catharanthinae</taxon>
        <taxon>Catharanthus</taxon>
    </lineage>
</organism>
<evidence type="ECO:0000313" key="1">
    <source>
        <dbReference type="EMBL" id="KAI5653663.1"/>
    </source>
</evidence>
<reference evidence="2" key="1">
    <citation type="journal article" date="2023" name="Nat. Plants">
        <title>Single-cell RNA sequencing provides a high-resolution roadmap for understanding the multicellular compartmentation of specialized metabolism.</title>
        <authorList>
            <person name="Sun S."/>
            <person name="Shen X."/>
            <person name="Li Y."/>
            <person name="Li Y."/>
            <person name="Wang S."/>
            <person name="Li R."/>
            <person name="Zhang H."/>
            <person name="Shen G."/>
            <person name="Guo B."/>
            <person name="Wei J."/>
            <person name="Xu J."/>
            <person name="St-Pierre B."/>
            <person name="Chen S."/>
            <person name="Sun C."/>
        </authorList>
    </citation>
    <scope>NUCLEOTIDE SEQUENCE [LARGE SCALE GENOMIC DNA]</scope>
</reference>
<comment type="caution">
    <text evidence="1">The sequence shown here is derived from an EMBL/GenBank/DDBJ whole genome shotgun (WGS) entry which is preliminary data.</text>
</comment>